<keyword evidence="1" id="KW-0472">Membrane</keyword>
<name>A0A178JEF8_9VIBR</name>
<accession>A0A178JEF8</accession>
<dbReference type="Proteomes" id="UP000094761">
    <property type="component" value="Unassembled WGS sequence"/>
</dbReference>
<keyword evidence="1" id="KW-1133">Transmembrane helix</keyword>
<dbReference type="EMBL" id="LUAX01000001">
    <property type="protein sequence ID" value="OAM99999.1"/>
    <property type="molecule type" value="Genomic_DNA"/>
</dbReference>
<feature type="transmembrane region" description="Helical" evidence="1">
    <location>
        <begin position="20"/>
        <end position="43"/>
    </location>
</feature>
<reference evidence="2 3" key="1">
    <citation type="submission" date="2016-03" db="EMBL/GenBank/DDBJ databases">
        <title>Draft genome sequence of the Vibrio tubiashii subs. europaeus.</title>
        <authorList>
            <person name="Spinard E."/>
            <person name="Dubert J."/>
            <person name="Nelson D.R."/>
            <person name="Barja J.L."/>
        </authorList>
    </citation>
    <scope>NUCLEOTIDE SEQUENCE [LARGE SCALE GENOMIC DNA]</scope>
    <source>
        <strain evidence="3">PP-638</strain>
    </source>
</reference>
<feature type="transmembrane region" description="Helical" evidence="1">
    <location>
        <begin position="76"/>
        <end position="98"/>
    </location>
</feature>
<protein>
    <submittedName>
        <fullName evidence="2">Uncharacterized protein</fullName>
    </submittedName>
</protein>
<evidence type="ECO:0000256" key="1">
    <source>
        <dbReference type="SAM" id="Phobius"/>
    </source>
</evidence>
<proteinExistence type="predicted"/>
<gene>
    <name evidence="2" type="ORF">AZ468_02435</name>
</gene>
<evidence type="ECO:0000313" key="2">
    <source>
        <dbReference type="EMBL" id="OAM99999.1"/>
    </source>
</evidence>
<organism evidence="2 3">
    <name type="scientific">Vibrio europaeus</name>
    <dbReference type="NCBI Taxonomy" id="300876"/>
    <lineage>
        <taxon>Bacteria</taxon>
        <taxon>Pseudomonadati</taxon>
        <taxon>Pseudomonadota</taxon>
        <taxon>Gammaproteobacteria</taxon>
        <taxon>Vibrionales</taxon>
        <taxon>Vibrionaceae</taxon>
        <taxon>Vibrio</taxon>
        <taxon>Vibrio oreintalis group</taxon>
    </lineage>
</organism>
<comment type="caution">
    <text evidence="2">The sequence shown here is derived from an EMBL/GenBank/DDBJ whole genome shotgun (WGS) entry which is preliminary data.</text>
</comment>
<sequence>MLFLRESKIMWDSVFVRSVGYPVLFITFICFAPELFSVAVYGIELLATGIGWVLVGVIVVGLFILFSPFIYAGIGIVFAFAAGMAVFAFGIFLLLVLFQ</sequence>
<dbReference type="AlphaFoldDB" id="A0A178JEF8"/>
<evidence type="ECO:0000313" key="3">
    <source>
        <dbReference type="Proteomes" id="UP000094761"/>
    </source>
</evidence>
<feature type="transmembrane region" description="Helical" evidence="1">
    <location>
        <begin position="50"/>
        <end position="70"/>
    </location>
</feature>
<keyword evidence="1" id="KW-0812">Transmembrane</keyword>